<accession>A0A6F9EEH1</accession>
<evidence type="ECO:0008006" key="5">
    <source>
        <dbReference type="Google" id="ProtNLM"/>
    </source>
</evidence>
<dbReference type="Pfam" id="PF00704">
    <property type="entry name" value="Glyco_hydro_18"/>
    <property type="match status" value="1"/>
</dbReference>
<dbReference type="Proteomes" id="UP000502196">
    <property type="component" value="Chromosome"/>
</dbReference>
<protein>
    <recommendedName>
        <fullName evidence="5">Glycoside hydrolase</fullName>
    </recommendedName>
</protein>
<dbReference type="PROSITE" id="PS51272">
    <property type="entry name" value="SLH"/>
    <property type="match status" value="3"/>
</dbReference>
<dbReference type="RefSeq" id="WP_170086130.1">
    <property type="nucleotide sequence ID" value="NZ_CP047972.1"/>
</dbReference>
<evidence type="ECO:0000313" key="4">
    <source>
        <dbReference type="Proteomes" id="UP000502196"/>
    </source>
</evidence>
<dbReference type="PROSITE" id="PS51910">
    <property type="entry name" value="GH18_2"/>
    <property type="match status" value="1"/>
</dbReference>
<dbReference type="InterPro" id="IPR001119">
    <property type="entry name" value="SLH_dom"/>
</dbReference>
<evidence type="ECO:0000259" key="2">
    <source>
        <dbReference type="PROSITE" id="PS51910"/>
    </source>
</evidence>
<proteinExistence type="predicted"/>
<dbReference type="GO" id="GO:0005975">
    <property type="term" value="P:carbohydrate metabolic process"/>
    <property type="evidence" value="ECO:0007669"/>
    <property type="project" value="InterPro"/>
</dbReference>
<evidence type="ECO:0000313" key="3">
    <source>
        <dbReference type="EMBL" id="CAB3394894.1"/>
    </source>
</evidence>
<feature type="domain" description="SLH" evidence="1">
    <location>
        <begin position="399"/>
        <end position="456"/>
    </location>
</feature>
<dbReference type="AlphaFoldDB" id="A0A6F9EEH1"/>
<organism evidence="3 4">
    <name type="scientific">Kyrpidia spormannii</name>
    <dbReference type="NCBI Taxonomy" id="2055160"/>
    <lineage>
        <taxon>Bacteria</taxon>
        <taxon>Bacillati</taxon>
        <taxon>Bacillota</taxon>
        <taxon>Bacilli</taxon>
        <taxon>Bacillales</taxon>
        <taxon>Alicyclobacillaceae</taxon>
        <taxon>Kyrpidia</taxon>
    </lineage>
</organism>
<feature type="domain" description="GH18" evidence="2">
    <location>
        <begin position="38"/>
        <end position="343"/>
    </location>
</feature>
<dbReference type="PANTHER" id="PTHR46066">
    <property type="entry name" value="CHITINASE DOMAIN-CONTAINING PROTEIN 1 FAMILY MEMBER"/>
    <property type="match status" value="1"/>
</dbReference>
<dbReference type="InterPro" id="IPR017853">
    <property type="entry name" value="GH"/>
</dbReference>
<dbReference type="SMART" id="SM00636">
    <property type="entry name" value="Glyco_18"/>
    <property type="match status" value="1"/>
</dbReference>
<dbReference type="SUPFAM" id="SSF51445">
    <property type="entry name" value="(Trans)glycosidases"/>
    <property type="match status" value="1"/>
</dbReference>
<dbReference type="Pfam" id="PF00395">
    <property type="entry name" value="SLH"/>
    <property type="match status" value="3"/>
</dbReference>
<evidence type="ECO:0000259" key="1">
    <source>
        <dbReference type="PROSITE" id="PS51272"/>
    </source>
</evidence>
<name>A0A6F9EEH1_9BACL</name>
<reference evidence="3 4" key="1">
    <citation type="submission" date="2020-04" db="EMBL/GenBank/DDBJ databases">
        <authorList>
            <person name="Hogendoorn C."/>
        </authorList>
    </citation>
    <scope>NUCLEOTIDE SEQUENCE [LARGE SCALE GENOMIC DNA]</scope>
    <source>
        <strain evidence="3">COOX1</strain>
    </source>
</reference>
<dbReference type="InterPro" id="IPR011583">
    <property type="entry name" value="Chitinase_II/V-like_cat"/>
</dbReference>
<dbReference type="GO" id="GO:0008061">
    <property type="term" value="F:chitin binding"/>
    <property type="evidence" value="ECO:0007669"/>
    <property type="project" value="InterPro"/>
</dbReference>
<feature type="domain" description="SLH" evidence="1">
    <location>
        <begin position="340"/>
        <end position="398"/>
    </location>
</feature>
<dbReference type="Gene3D" id="3.20.20.80">
    <property type="entry name" value="Glycosidases"/>
    <property type="match status" value="1"/>
</dbReference>
<dbReference type="Gene3D" id="3.10.50.10">
    <property type="match status" value="1"/>
</dbReference>
<gene>
    <name evidence="3" type="ORF">COOX1_2645</name>
</gene>
<sequence length="518" mass="55042">MREKVRRIALELAAVVLAVAAIFTGGAVAPASAGPGSPVSLVYLSGFSREARLGLLDRIAGNADVVSPDFFQIQPDGSLGNYVDDGLVQAAHDRGLEVVPFIGNDWNREAGRKALANGPALAAQIAGIVSGRNLDGVIVDLENLTVADRGALTAFVQALRNDLPPSKQLAATVPAIQGPVQSGWVAAYDNQALAALCDYITVMTYDERVQGDPPGPVAGDPWVEQSIQYMLTQIPRDKFLLGVPLYGRRWVNGWGGDSISYPAISRLVSQIGGEPNYDPVQKTMHYGYSSGAGWVDIYYDNRTTIAAKLSLVAKYGLRGGFAWSLGQEDPSVWGIFRRAMSGGPFPDIFNIDAEPAILKLWEKGWVHGDSDGLFHPNRAVSRAEATAMLVNALRPAPAWFAGFSDVPRGHWAYDVIGRAQAAGWVHGVGGGRFEPDRAVTRAEGAAMIAKTLGLSASGESGFPDLKGSWAEGSVAALRAKGIIAGFPDGLFHPDQPLTRGDMAVMVARAMGLLKKIAL</sequence>
<dbReference type="PANTHER" id="PTHR46066:SF2">
    <property type="entry name" value="CHITINASE DOMAIN-CONTAINING PROTEIN 1"/>
    <property type="match status" value="1"/>
</dbReference>
<dbReference type="InterPro" id="IPR001223">
    <property type="entry name" value="Glyco_hydro18_cat"/>
</dbReference>
<dbReference type="EMBL" id="LR792683">
    <property type="protein sequence ID" value="CAB3394894.1"/>
    <property type="molecule type" value="Genomic_DNA"/>
</dbReference>
<dbReference type="InterPro" id="IPR029070">
    <property type="entry name" value="Chitinase_insertion_sf"/>
</dbReference>
<feature type="domain" description="SLH" evidence="1">
    <location>
        <begin position="457"/>
        <end position="518"/>
    </location>
</feature>